<dbReference type="Pfam" id="PF03029">
    <property type="entry name" value="ATP_bind_1"/>
    <property type="match status" value="2"/>
</dbReference>
<dbReference type="InterPro" id="IPR030231">
    <property type="entry name" value="Gpn2"/>
</dbReference>
<keyword evidence="4 8" id="KW-0547">Nucleotide-binding</keyword>
<reference evidence="9 10" key="1">
    <citation type="journal article" date="2012" name="Nature">
        <title>The genomic landscape of species divergence in Ficedula flycatchers.</title>
        <authorList>
            <person name="Ellegren H."/>
            <person name="Smeds L."/>
            <person name="Burri R."/>
            <person name="Olason P.I."/>
            <person name="Backstrom N."/>
            <person name="Kawakami T."/>
            <person name="Kunstner A."/>
            <person name="Makinen H."/>
            <person name="Nadachowska-Brzyska K."/>
            <person name="Qvarnstrom A."/>
            <person name="Uebbing S."/>
            <person name="Wolf J.B."/>
        </authorList>
    </citation>
    <scope>NUCLEOTIDE SEQUENCE [LARGE SCALE GENOMIC DNA]</scope>
</reference>
<gene>
    <name evidence="9" type="primary">GPN2</name>
</gene>
<evidence type="ECO:0000256" key="4">
    <source>
        <dbReference type="ARBA" id="ARBA00022741"/>
    </source>
</evidence>
<dbReference type="FunFam" id="3.40.50.300:FF:000338">
    <property type="entry name" value="GPN-loop GTPase 2"/>
    <property type="match status" value="1"/>
</dbReference>
<evidence type="ECO:0000256" key="7">
    <source>
        <dbReference type="ARBA" id="ARBA00046611"/>
    </source>
</evidence>
<dbReference type="AlphaFoldDB" id="A0A803WBZ8"/>
<dbReference type="Proteomes" id="UP000016665">
    <property type="component" value="Chromosome 23"/>
</dbReference>
<dbReference type="GO" id="GO:0003924">
    <property type="term" value="F:GTPase activity"/>
    <property type="evidence" value="ECO:0007669"/>
    <property type="project" value="TreeGrafter"/>
</dbReference>
<evidence type="ECO:0000256" key="6">
    <source>
        <dbReference type="ARBA" id="ARBA00023134"/>
    </source>
</evidence>
<dbReference type="PANTHER" id="PTHR21231:SF3">
    <property type="entry name" value="GPN-LOOP GTPASE 2"/>
    <property type="match status" value="1"/>
</dbReference>
<keyword evidence="10" id="KW-1185">Reference proteome</keyword>
<protein>
    <recommendedName>
        <fullName evidence="3 8">GPN-loop GTPase 2</fullName>
    </recommendedName>
</protein>
<evidence type="ECO:0000256" key="3">
    <source>
        <dbReference type="ARBA" id="ARBA00014588"/>
    </source>
</evidence>
<dbReference type="Ensembl" id="ENSFALT00000043104.1">
    <property type="protein sequence ID" value="ENSFALP00000032504.1"/>
    <property type="gene ID" value="ENSFALG00000000321.2"/>
</dbReference>
<dbReference type="GeneTree" id="ENSGT00950000183172"/>
<keyword evidence="5 8" id="KW-0378">Hydrolase</keyword>
<dbReference type="GO" id="GO:0005737">
    <property type="term" value="C:cytoplasm"/>
    <property type="evidence" value="ECO:0007669"/>
    <property type="project" value="TreeGrafter"/>
</dbReference>
<name>A0A803WBZ8_FICAL</name>
<comment type="function">
    <text evidence="1 8">Small GTPase required for proper localization of RNA polymerase II and III (RNAPII and RNAPIII). May act at an RNAP assembly step prior to nuclear import.</text>
</comment>
<evidence type="ECO:0000256" key="5">
    <source>
        <dbReference type="ARBA" id="ARBA00022801"/>
    </source>
</evidence>
<accession>A0A803WBZ8</accession>
<dbReference type="GO" id="GO:0005525">
    <property type="term" value="F:GTP binding"/>
    <property type="evidence" value="ECO:0007669"/>
    <property type="project" value="UniProtKB-KW"/>
</dbReference>
<dbReference type="PANTHER" id="PTHR21231">
    <property type="entry name" value="XPA-BINDING PROTEIN 1-RELATED"/>
    <property type="match status" value="1"/>
</dbReference>
<comment type="similarity">
    <text evidence="2 8">Belongs to the GPN-loop GTPase family.</text>
</comment>
<dbReference type="CDD" id="cd17871">
    <property type="entry name" value="GPN2"/>
    <property type="match status" value="1"/>
</dbReference>
<dbReference type="InterPro" id="IPR027417">
    <property type="entry name" value="P-loop_NTPase"/>
</dbReference>
<proteinExistence type="inferred from homology"/>
<evidence type="ECO:0000313" key="9">
    <source>
        <dbReference type="Ensembl" id="ENSFALP00000032504.1"/>
    </source>
</evidence>
<reference evidence="9" key="2">
    <citation type="submission" date="2025-08" db="UniProtKB">
        <authorList>
            <consortium name="Ensembl"/>
        </authorList>
    </citation>
    <scope>IDENTIFICATION</scope>
</reference>
<reference evidence="9" key="3">
    <citation type="submission" date="2025-09" db="UniProtKB">
        <authorList>
            <consortium name="Ensembl"/>
        </authorList>
    </citation>
    <scope>IDENTIFICATION</scope>
</reference>
<comment type="subunit">
    <text evidence="7">Heterodimers with GPN1 or GPN3. Binds to RNA polymerase II (RNAPII).</text>
</comment>
<evidence type="ECO:0000256" key="2">
    <source>
        <dbReference type="ARBA" id="ARBA00005290"/>
    </source>
</evidence>
<dbReference type="Gene3D" id="3.40.50.300">
    <property type="entry name" value="P-loop containing nucleotide triphosphate hydrolases"/>
    <property type="match status" value="2"/>
</dbReference>
<organism evidence="9 10">
    <name type="scientific">Ficedula albicollis</name>
    <name type="common">Collared flycatcher</name>
    <name type="synonym">Muscicapa albicollis</name>
    <dbReference type="NCBI Taxonomy" id="59894"/>
    <lineage>
        <taxon>Eukaryota</taxon>
        <taxon>Metazoa</taxon>
        <taxon>Chordata</taxon>
        <taxon>Craniata</taxon>
        <taxon>Vertebrata</taxon>
        <taxon>Euteleostomi</taxon>
        <taxon>Archelosauria</taxon>
        <taxon>Archosauria</taxon>
        <taxon>Dinosauria</taxon>
        <taxon>Saurischia</taxon>
        <taxon>Theropoda</taxon>
        <taxon>Coelurosauria</taxon>
        <taxon>Aves</taxon>
        <taxon>Neognathae</taxon>
        <taxon>Neoaves</taxon>
        <taxon>Telluraves</taxon>
        <taxon>Australaves</taxon>
        <taxon>Passeriformes</taxon>
        <taxon>Muscicapidae</taxon>
        <taxon>Ficedula</taxon>
    </lineage>
</organism>
<sequence>MAEGSPGSLAFGQVVIGPPGSGKSTYCQAMREFLGRLGRRAAVVNLDPANEAPAGPCALDVGQLVTLGDVMAALGLGPNGGLLYCMEYLAANADWLRAGLRRLRGHYLLLDCPGQVELYTHHPALREIFAQLAKWGFRLAAVHLVDSHYCTDPGKFISVLCTSLSTMLHVELPHVNVLSKMDLIEQYGKLGEGAPKASVLWGKGTFSLTSSASLPWAGTASSIQGGSELRSDSWRNLRGRGVELCCENGGGWGTAVDLAVLAFRAACFPAAFNLDYYTEVLDLSYLVDHLASDPFFRNFRRLNEKLVEVIEDYSLVSFVPLNVQDKQSMRQVVQAVDKANGYSFGEQEQRSLEALMSAAVGADFHFSSYPLCCWAPFLSPWGTKAAMCRPRLFLTSSGR</sequence>
<dbReference type="InterPro" id="IPR004130">
    <property type="entry name" value="Gpn"/>
</dbReference>
<evidence type="ECO:0000313" key="10">
    <source>
        <dbReference type="Proteomes" id="UP000016665"/>
    </source>
</evidence>
<keyword evidence="6 8" id="KW-0342">GTP-binding</keyword>
<evidence type="ECO:0000256" key="1">
    <source>
        <dbReference type="ARBA" id="ARBA00003181"/>
    </source>
</evidence>
<dbReference type="SUPFAM" id="SSF52540">
    <property type="entry name" value="P-loop containing nucleoside triphosphate hydrolases"/>
    <property type="match status" value="1"/>
</dbReference>
<evidence type="ECO:0000256" key="8">
    <source>
        <dbReference type="RuleBase" id="RU365059"/>
    </source>
</evidence>